<gene>
    <name evidence="2" type="ORF">Tci_932652</name>
</gene>
<accession>A0A699XN51</accession>
<protein>
    <submittedName>
        <fullName evidence="2">Uncharacterized protein</fullName>
    </submittedName>
</protein>
<evidence type="ECO:0000256" key="1">
    <source>
        <dbReference type="SAM" id="MobiDB-lite"/>
    </source>
</evidence>
<dbReference type="AlphaFoldDB" id="A0A699XN51"/>
<dbReference type="EMBL" id="BKCJ011881086">
    <property type="protein sequence ID" value="GFD60683.1"/>
    <property type="molecule type" value="Genomic_DNA"/>
</dbReference>
<comment type="caution">
    <text evidence="2">The sequence shown here is derived from an EMBL/GenBank/DDBJ whole genome shotgun (WGS) entry which is preliminary data.</text>
</comment>
<feature type="compositionally biased region" description="Basic residues" evidence="1">
    <location>
        <begin position="31"/>
        <end position="43"/>
    </location>
</feature>
<name>A0A699XN51_TANCI</name>
<evidence type="ECO:0000313" key="2">
    <source>
        <dbReference type="EMBL" id="GFD60683.1"/>
    </source>
</evidence>
<reference evidence="2" key="1">
    <citation type="journal article" date="2019" name="Sci. Rep.">
        <title>Draft genome of Tanacetum cinerariifolium, the natural source of mosquito coil.</title>
        <authorList>
            <person name="Yamashiro T."/>
            <person name="Shiraishi A."/>
            <person name="Satake H."/>
            <person name="Nakayama K."/>
        </authorList>
    </citation>
    <scope>NUCLEOTIDE SEQUENCE</scope>
</reference>
<feature type="non-terminal residue" evidence="2">
    <location>
        <position position="1"/>
    </location>
</feature>
<feature type="region of interest" description="Disordered" evidence="1">
    <location>
        <begin position="1"/>
        <end position="49"/>
    </location>
</feature>
<sequence length="49" mass="5511">DLHPDRLGSPPAQPGQDPAGNHRSPVGQLPGRRRHRALRRRLRSLYTGH</sequence>
<organism evidence="2">
    <name type="scientific">Tanacetum cinerariifolium</name>
    <name type="common">Dalmatian daisy</name>
    <name type="synonym">Chrysanthemum cinerariifolium</name>
    <dbReference type="NCBI Taxonomy" id="118510"/>
    <lineage>
        <taxon>Eukaryota</taxon>
        <taxon>Viridiplantae</taxon>
        <taxon>Streptophyta</taxon>
        <taxon>Embryophyta</taxon>
        <taxon>Tracheophyta</taxon>
        <taxon>Spermatophyta</taxon>
        <taxon>Magnoliopsida</taxon>
        <taxon>eudicotyledons</taxon>
        <taxon>Gunneridae</taxon>
        <taxon>Pentapetalae</taxon>
        <taxon>asterids</taxon>
        <taxon>campanulids</taxon>
        <taxon>Asterales</taxon>
        <taxon>Asteraceae</taxon>
        <taxon>Asteroideae</taxon>
        <taxon>Anthemideae</taxon>
        <taxon>Anthemidinae</taxon>
        <taxon>Tanacetum</taxon>
    </lineage>
</organism>
<proteinExistence type="predicted"/>